<gene>
    <name evidence="2" type="ORF">RT97_23395</name>
</gene>
<sequence>MGQTCRWRPGTGMTPVHEPSASRAAGPRGKTYRLNGWPIVIWFTPVIWIHVPASGCSSSPGLV</sequence>
<protein>
    <submittedName>
        <fullName evidence="2">Uncharacterized protein</fullName>
    </submittedName>
</protein>
<dbReference type="AlphaFoldDB" id="A0A0D0L994"/>
<evidence type="ECO:0000256" key="1">
    <source>
        <dbReference type="SAM" id="MobiDB-lite"/>
    </source>
</evidence>
<reference evidence="2 3" key="1">
    <citation type="submission" date="2014-12" db="EMBL/GenBank/DDBJ databases">
        <title>16Stimator: statistical estimation of ribosomal gene copy numbers from draft genome assemblies.</title>
        <authorList>
            <person name="Perisin M.A."/>
            <person name="Vetter M."/>
            <person name="Gilbert J.A."/>
            <person name="Bergelson J."/>
        </authorList>
    </citation>
    <scope>NUCLEOTIDE SEQUENCE [LARGE SCALE GENOMIC DNA]</scope>
    <source>
        <strain evidence="2 3">MEDvA23</strain>
    </source>
</reference>
<dbReference type="EMBL" id="JXQQ01000065">
    <property type="protein sequence ID" value="KIQ25708.1"/>
    <property type="molecule type" value="Genomic_DNA"/>
</dbReference>
<accession>A0A0D0L994</accession>
<evidence type="ECO:0000313" key="2">
    <source>
        <dbReference type="EMBL" id="KIQ25708.1"/>
    </source>
</evidence>
<name>A0A0D0L994_VARPD</name>
<dbReference type="Proteomes" id="UP000032067">
    <property type="component" value="Unassembled WGS sequence"/>
</dbReference>
<proteinExistence type="predicted"/>
<organism evidence="2 3">
    <name type="scientific">Variovorax paradoxus</name>
    <dbReference type="NCBI Taxonomy" id="34073"/>
    <lineage>
        <taxon>Bacteria</taxon>
        <taxon>Pseudomonadati</taxon>
        <taxon>Pseudomonadota</taxon>
        <taxon>Betaproteobacteria</taxon>
        <taxon>Burkholderiales</taxon>
        <taxon>Comamonadaceae</taxon>
        <taxon>Variovorax</taxon>
    </lineage>
</organism>
<comment type="caution">
    <text evidence="2">The sequence shown here is derived from an EMBL/GenBank/DDBJ whole genome shotgun (WGS) entry which is preliminary data.</text>
</comment>
<feature type="region of interest" description="Disordered" evidence="1">
    <location>
        <begin position="1"/>
        <end position="27"/>
    </location>
</feature>
<evidence type="ECO:0000313" key="3">
    <source>
        <dbReference type="Proteomes" id="UP000032067"/>
    </source>
</evidence>